<dbReference type="AlphaFoldDB" id="A0A1S3X3F2"/>
<dbReference type="PaxDb" id="4097-A0A1S3X3F2"/>
<reference evidence="1" key="1">
    <citation type="submission" date="2025-08" db="UniProtKB">
        <authorList>
            <consortium name="RefSeq"/>
        </authorList>
    </citation>
    <scope>IDENTIFICATION</scope>
</reference>
<accession>A0A1S3X3F2</accession>
<organism evidence="1">
    <name type="scientific">Nicotiana tabacum</name>
    <name type="common">Common tobacco</name>
    <dbReference type="NCBI Taxonomy" id="4097"/>
    <lineage>
        <taxon>Eukaryota</taxon>
        <taxon>Viridiplantae</taxon>
        <taxon>Streptophyta</taxon>
        <taxon>Embryophyta</taxon>
        <taxon>Tracheophyta</taxon>
        <taxon>Spermatophyta</taxon>
        <taxon>Magnoliopsida</taxon>
        <taxon>eudicotyledons</taxon>
        <taxon>Gunneridae</taxon>
        <taxon>Pentapetalae</taxon>
        <taxon>asterids</taxon>
        <taxon>lamiids</taxon>
        <taxon>Solanales</taxon>
        <taxon>Solanaceae</taxon>
        <taxon>Nicotianoideae</taxon>
        <taxon>Nicotianeae</taxon>
        <taxon>Nicotiana</taxon>
    </lineage>
</organism>
<dbReference type="STRING" id="4097.A0A1S3X3F2"/>
<dbReference type="KEGG" id="nta:107760903"/>
<protein>
    <submittedName>
        <fullName evidence="1">Uncharacterized protein</fullName>
    </submittedName>
</protein>
<dbReference type="PANTHER" id="PTHR10775:SF172">
    <property type="entry name" value="TNP2, PARTIAL"/>
    <property type="match status" value="1"/>
</dbReference>
<gene>
    <name evidence="1" type="primary">LOC107760903</name>
</gene>
<name>A0A1S3X3F2_TOBAC</name>
<sequence length="214" mass="25282">MRHHFYGDVEERNPPRKLSGSDIFQQVKEIDVTFGRLTELNARKKRNRQRKNEEGATQQWRKKNIFFNLPYWEFNLLRHNLDVMHIEKNIFDNILYSLLMDKDKSKDHVKARKDLKNMGIRLDLWPDENENCRLAAFAIPKAKRVAFLKILKNISVPDGYSINISHCIDLDQKRIFGLKSHDCHIIMEQLLPVTIRNVLPNEVVAVLIELSSFF</sequence>
<proteinExistence type="predicted"/>
<evidence type="ECO:0000313" key="1">
    <source>
        <dbReference type="RefSeq" id="XP_016434510.1"/>
    </source>
</evidence>
<dbReference type="PANTHER" id="PTHR10775">
    <property type="entry name" value="OS08G0208400 PROTEIN"/>
    <property type="match status" value="1"/>
</dbReference>
<dbReference type="RefSeq" id="XP_016434510.1">
    <property type="nucleotide sequence ID" value="XM_016579024.1"/>
</dbReference>
<dbReference type="OrthoDB" id="1878503at2759"/>
<dbReference type="OMA" id="NISHCID"/>